<accession>A0A263CZ88</accession>
<reference evidence="2 3" key="1">
    <citation type="submission" date="2017-07" db="EMBL/GenBank/DDBJ databases">
        <title>Amycolatopsis antarcticus sp. nov., isolated from the surface of an Antarcticus brown macroalga.</title>
        <authorList>
            <person name="Wang J."/>
            <person name="Leiva S."/>
            <person name="Huang J."/>
            <person name="Huang Y."/>
        </authorList>
    </citation>
    <scope>NUCLEOTIDE SEQUENCE [LARGE SCALE GENOMIC DNA]</scope>
    <source>
        <strain evidence="2 3">AU-G6</strain>
    </source>
</reference>
<feature type="region of interest" description="Disordered" evidence="1">
    <location>
        <begin position="255"/>
        <end position="275"/>
    </location>
</feature>
<evidence type="ECO:0000256" key="1">
    <source>
        <dbReference type="SAM" id="MobiDB-lite"/>
    </source>
</evidence>
<name>A0A263CZ88_9PSEU</name>
<dbReference type="EMBL" id="NKYE01000018">
    <property type="protein sequence ID" value="OZM70727.1"/>
    <property type="molecule type" value="Genomic_DNA"/>
</dbReference>
<organism evidence="2 3">
    <name type="scientific">Amycolatopsis antarctica</name>
    <dbReference type="NCBI Taxonomy" id="1854586"/>
    <lineage>
        <taxon>Bacteria</taxon>
        <taxon>Bacillati</taxon>
        <taxon>Actinomycetota</taxon>
        <taxon>Actinomycetes</taxon>
        <taxon>Pseudonocardiales</taxon>
        <taxon>Pseudonocardiaceae</taxon>
        <taxon>Amycolatopsis</taxon>
    </lineage>
</organism>
<dbReference type="Proteomes" id="UP000242444">
    <property type="component" value="Unassembled WGS sequence"/>
</dbReference>
<protein>
    <recommendedName>
        <fullName evidence="4">Chromosome partitioning protein ParA</fullName>
    </recommendedName>
</protein>
<evidence type="ECO:0008006" key="4">
    <source>
        <dbReference type="Google" id="ProtNLM"/>
    </source>
</evidence>
<dbReference type="InterPro" id="IPR027417">
    <property type="entry name" value="P-loop_NTPase"/>
</dbReference>
<dbReference type="SUPFAM" id="SSF52540">
    <property type="entry name" value="P-loop containing nucleoside triphosphate hydrolases"/>
    <property type="match status" value="1"/>
</dbReference>
<evidence type="ECO:0000313" key="3">
    <source>
        <dbReference type="Proteomes" id="UP000242444"/>
    </source>
</evidence>
<dbReference type="OrthoDB" id="5243870at2"/>
<evidence type="ECO:0000313" key="2">
    <source>
        <dbReference type="EMBL" id="OZM70727.1"/>
    </source>
</evidence>
<dbReference type="RefSeq" id="WP_094865175.1">
    <property type="nucleotide sequence ID" value="NZ_NKYE01000018.1"/>
</dbReference>
<comment type="caution">
    <text evidence="2">The sequence shown here is derived from an EMBL/GenBank/DDBJ whole genome shotgun (WGS) entry which is preliminary data.</text>
</comment>
<sequence>MITIVSGKGAPGATTTLAALAAAWPAPVLLADCDPAGGDLAPGWLGHWLVDGTVRTDLGVLSHATATRHAMAGDPATLIDHVQTVPPARHVGLLAGLTSPEQHAAVGTAGWTRLTASLAAFRTATGHPADTLVDVGRYGTATPWPLLLAADVVLLAVRPTQRHVLSARPVLATLAERIAPERLGLAVCATTPAGTREVRAALGRDTVVEIPADARTAAVLSDGVDGGALPRRSPLLRAGRRAARRLHGTYHNYTPAELRAPAPPMSAGALTGGTR</sequence>
<dbReference type="AlphaFoldDB" id="A0A263CZ88"/>
<dbReference type="InParanoid" id="A0A263CZ88"/>
<gene>
    <name evidence="2" type="ORF">CFN78_23980</name>
</gene>
<dbReference type="Gene3D" id="3.40.50.300">
    <property type="entry name" value="P-loop containing nucleotide triphosphate hydrolases"/>
    <property type="match status" value="1"/>
</dbReference>
<keyword evidence="3" id="KW-1185">Reference proteome</keyword>
<proteinExistence type="predicted"/>